<protein>
    <submittedName>
        <fullName evidence="2">Uncharacterized protein</fullName>
    </submittedName>
</protein>
<dbReference type="Proteomes" id="UP001147747">
    <property type="component" value="Unassembled WGS sequence"/>
</dbReference>
<gene>
    <name evidence="2" type="ORF">N7509_010719</name>
</gene>
<dbReference type="RefSeq" id="XP_056485976.1">
    <property type="nucleotide sequence ID" value="XM_056635356.1"/>
</dbReference>
<accession>A0A9W9VRU9</accession>
<proteinExistence type="predicted"/>
<name>A0A9W9VRU9_9EURO</name>
<dbReference type="AlphaFoldDB" id="A0A9W9VRU9"/>
<sequence>MFQATPANQAIKRKEKSIPRYDETRVKAGRGRPSRSAIKRPIVAPVFDRARKRVQPLSGSSKKIVGETKWAGTYAAQAHHRHRVRSEWPITAPSGNTLGAGRKGGV</sequence>
<comment type="caution">
    <text evidence="2">The sequence shown here is derived from an EMBL/GenBank/DDBJ whole genome shotgun (WGS) entry which is preliminary data.</text>
</comment>
<dbReference type="GeneID" id="81374336"/>
<dbReference type="EMBL" id="JAPZBU010000009">
    <property type="protein sequence ID" value="KAJ5388178.1"/>
    <property type="molecule type" value="Genomic_DNA"/>
</dbReference>
<keyword evidence="3" id="KW-1185">Reference proteome</keyword>
<evidence type="ECO:0000256" key="1">
    <source>
        <dbReference type="SAM" id="MobiDB-lite"/>
    </source>
</evidence>
<feature type="region of interest" description="Disordered" evidence="1">
    <location>
        <begin position="1"/>
        <end position="39"/>
    </location>
</feature>
<evidence type="ECO:0000313" key="2">
    <source>
        <dbReference type="EMBL" id="KAJ5388178.1"/>
    </source>
</evidence>
<reference evidence="2" key="1">
    <citation type="submission" date="2022-12" db="EMBL/GenBank/DDBJ databases">
        <authorList>
            <person name="Petersen C."/>
        </authorList>
    </citation>
    <scope>NUCLEOTIDE SEQUENCE</scope>
    <source>
        <strain evidence="2">IBT 29677</strain>
    </source>
</reference>
<reference evidence="2" key="2">
    <citation type="journal article" date="2023" name="IMA Fungus">
        <title>Comparative genomic study of the Penicillium genus elucidates a diverse pangenome and 15 lateral gene transfer events.</title>
        <authorList>
            <person name="Petersen C."/>
            <person name="Sorensen T."/>
            <person name="Nielsen M.R."/>
            <person name="Sondergaard T.E."/>
            <person name="Sorensen J.L."/>
            <person name="Fitzpatrick D.A."/>
            <person name="Frisvad J.C."/>
            <person name="Nielsen K.L."/>
        </authorList>
    </citation>
    <scope>NUCLEOTIDE SEQUENCE</scope>
    <source>
        <strain evidence="2">IBT 29677</strain>
    </source>
</reference>
<feature type="compositionally biased region" description="Basic and acidic residues" evidence="1">
    <location>
        <begin position="16"/>
        <end position="26"/>
    </location>
</feature>
<feature type="region of interest" description="Disordered" evidence="1">
    <location>
        <begin position="76"/>
        <end position="106"/>
    </location>
</feature>
<organism evidence="2 3">
    <name type="scientific">Penicillium cosmopolitanum</name>
    <dbReference type="NCBI Taxonomy" id="1131564"/>
    <lineage>
        <taxon>Eukaryota</taxon>
        <taxon>Fungi</taxon>
        <taxon>Dikarya</taxon>
        <taxon>Ascomycota</taxon>
        <taxon>Pezizomycotina</taxon>
        <taxon>Eurotiomycetes</taxon>
        <taxon>Eurotiomycetidae</taxon>
        <taxon>Eurotiales</taxon>
        <taxon>Aspergillaceae</taxon>
        <taxon>Penicillium</taxon>
    </lineage>
</organism>
<evidence type="ECO:0000313" key="3">
    <source>
        <dbReference type="Proteomes" id="UP001147747"/>
    </source>
</evidence>